<reference evidence="2 3" key="1">
    <citation type="submission" date="2015-04" db="EMBL/GenBank/DDBJ databases">
        <title>Whole genome shotgun sequence of Flavihumibacter petaseus NBRC 106054.</title>
        <authorList>
            <person name="Miyazawa S."/>
            <person name="Hosoyama A."/>
            <person name="Hashimoto M."/>
            <person name="Noguchi M."/>
            <person name="Tsuchikane K."/>
            <person name="Ohji S."/>
            <person name="Yamazoe A."/>
            <person name="Ichikawa N."/>
            <person name="Kimura A."/>
            <person name="Fujita N."/>
        </authorList>
    </citation>
    <scope>NUCLEOTIDE SEQUENCE [LARGE SCALE GENOMIC DNA]</scope>
    <source>
        <strain evidence="2 3">NBRC 106054</strain>
    </source>
</reference>
<dbReference type="Gene3D" id="1.50.10.20">
    <property type="match status" value="1"/>
</dbReference>
<dbReference type="Pfam" id="PF13243">
    <property type="entry name" value="SQHop_cyclase_C"/>
    <property type="match status" value="1"/>
</dbReference>
<evidence type="ECO:0000313" key="2">
    <source>
        <dbReference type="EMBL" id="GAO45408.1"/>
    </source>
</evidence>
<dbReference type="STRING" id="1220578.FPE01S_05_01030"/>
<protein>
    <recommendedName>
        <fullName evidence="1">Squalene cyclase C-terminal domain-containing protein</fullName>
    </recommendedName>
</protein>
<accession>A0A0E9N6J2</accession>
<comment type="caution">
    <text evidence="2">The sequence shown here is derived from an EMBL/GenBank/DDBJ whole genome shotgun (WGS) entry which is preliminary data.</text>
</comment>
<name>A0A0E9N6J2_9BACT</name>
<evidence type="ECO:0000313" key="3">
    <source>
        <dbReference type="Proteomes" id="UP000033121"/>
    </source>
</evidence>
<organism evidence="2 3">
    <name type="scientific">Flavihumibacter petaseus NBRC 106054</name>
    <dbReference type="NCBI Taxonomy" id="1220578"/>
    <lineage>
        <taxon>Bacteria</taxon>
        <taxon>Pseudomonadati</taxon>
        <taxon>Bacteroidota</taxon>
        <taxon>Chitinophagia</taxon>
        <taxon>Chitinophagales</taxon>
        <taxon>Chitinophagaceae</taxon>
        <taxon>Flavihumibacter</taxon>
    </lineage>
</organism>
<feature type="domain" description="Squalene cyclase C-terminal" evidence="1">
    <location>
        <begin position="70"/>
        <end position="286"/>
    </location>
</feature>
<keyword evidence="3" id="KW-1185">Reference proteome</keyword>
<dbReference type="InterPro" id="IPR032696">
    <property type="entry name" value="SQ_cyclase_C"/>
</dbReference>
<dbReference type="EMBL" id="BBWV01000005">
    <property type="protein sequence ID" value="GAO45408.1"/>
    <property type="molecule type" value="Genomic_DNA"/>
</dbReference>
<dbReference type="CDD" id="cd00688">
    <property type="entry name" value="ISOPREN_C2_like"/>
    <property type="match status" value="1"/>
</dbReference>
<dbReference type="SUPFAM" id="SSF81853">
    <property type="entry name" value="Family 10 polysaccharide lyase"/>
    <property type="match status" value="1"/>
</dbReference>
<sequence length="337" mass="38046">MPVGKDIIRKGLHYILAQKGADELWSDFETLAGPATEWVSAYTLSGLAAISEYQVSINESHKRLLSCQRKSGGWGYNHYVPPDADSTAWVLLCYATLPCWRPSALSKGLRYLLRHADQETGGFSTYISADQIDRYIGARPEQVEGWLQPHPCVTGVALQAILYYGHMEEADVLAKGCDYLLRGRGEDRLWESYWWKGRGYATYHALKALLLMHRLGGQKLRQTLEAIADHQDKEGFWRDNCGHPDAFNTAFYCRSLALTTDSRYAGTILKGTKWLAAVQMRDGSWPSTPMLRIPVPMITEPEAITEWRENELGTGVILADQHRLFTSMSILQALHYC</sequence>
<dbReference type="RefSeq" id="WP_046371422.1">
    <property type="nucleotide sequence ID" value="NZ_BBWV01000005.1"/>
</dbReference>
<gene>
    <name evidence="2" type="ORF">FPE01S_05_01030</name>
</gene>
<dbReference type="OrthoDB" id="4673451at2"/>
<dbReference type="SUPFAM" id="SSF48239">
    <property type="entry name" value="Terpenoid cyclases/Protein prenyltransferases"/>
    <property type="match status" value="1"/>
</dbReference>
<dbReference type="InterPro" id="IPR008930">
    <property type="entry name" value="Terpenoid_cyclase/PrenylTrfase"/>
</dbReference>
<evidence type="ECO:0000259" key="1">
    <source>
        <dbReference type="Pfam" id="PF13243"/>
    </source>
</evidence>
<dbReference type="AlphaFoldDB" id="A0A0E9N6J2"/>
<dbReference type="Proteomes" id="UP000033121">
    <property type="component" value="Unassembled WGS sequence"/>
</dbReference>
<proteinExistence type="predicted"/>